<evidence type="ECO:0000256" key="4">
    <source>
        <dbReference type="ARBA" id="ARBA00023274"/>
    </source>
</evidence>
<protein>
    <recommendedName>
        <fullName evidence="5 7">Small ribosomal subunit protein uS14</fullName>
    </recommendedName>
</protein>
<comment type="similarity">
    <text evidence="2 7">Belongs to the universal ribosomal protein uS14 family.</text>
</comment>
<evidence type="ECO:0000313" key="9">
    <source>
        <dbReference type="EMBL" id="CDN47498.1"/>
    </source>
</evidence>
<feature type="region of interest" description="Disordered" evidence="8">
    <location>
        <begin position="1"/>
        <end position="21"/>
    </location>
</feature>
<evidence type="ECO:0000256" key="1">
    <source>
        <dbReference type="ARBA" id="ARBA00003686"/>
    </source>
</evidence>
<dbReference type="HOGENOM" id="CLU_139869_0_1_5"/>
<evidence type="ECO:0000256" key="3">
    <source>
        <dbReference type="ARBA" id="ARBA00022980"/>
    </source>
</evidence>
<dbReference type="AlphaFoldDB" id="A0A068SMP4"/>
<evidence type="ECO:0000313" key="10">
    <source>
        <dbReference type="Proteomes" id="UP000028181"/>
    </source>
</evidence>
<keyword evidence="4 7" id="KW-0687">Ribonucleoprotein</keyword>
<evidence type="ECO:0000256" key="5">
    <source>
        <dbReference type="ARBA" id="ARBA00035167"/>
    </source>
</evidence>
<name>A0A068SMP4_NEOGA</name>
<dbReference type="SUPFAM" id="SSF57716">
    <property type="entry name" value="Glucocorticoid receptor-like (DNA-binding domain)"/>
    <property type="match status" value="1"/>
</dbReference>
<dbReference type="GO" id="GO:0003735">
    <property type="term" value="F:structural constituent of ribosome"/>
    <property type="evidence" value="ECO:0007669"/>
    <property type="project" value="InterPro"/>
</dbReference>
<evidence type="ECO:0000256" key="7">
    <source>
        <dbReference type="HAMAP-Rule" id="MF_00537"/>
    </source>
</evidence>
<dbReference type="NCBIfam" id="NF006477">
    <property type="entry name" value="PRK08881.1"/>
    <property type="match status" value="1"/>
</dbReference>
<evidence type="ECO:0000256" key="2">
    <source>
        <dbReference type="ARBA" id="ARBA00009083"/>
    </source>
</evidence>
<evidence type="ECO:0000256" key="6">
    <source>
        <dbReference type="ARBA" id="ARBA00047110"/>
    </source>
</evidence>
<dbReference type="eggNOG" id="COG0199">
    <property type="taxonomic scope" value="Bacteria"/>
</dbReference>
<dbReference type="GeneID" id="24255690"/>
<keyword evidence="7" id="KW-0694">RNA-binding</keyword>
<dbReference type="PANTHER" id="PTHR19836">
    <property type="entry name" value="30S RIBOSOMAL PROTEIN S14"/>
    <property type="match status" value="1"/>
</dbReference>
<dbReference type="InterPro" id="IPR018271">
    <property type="entry name" value="Ribosomal_uS14_CS"/>
</dbReference>
<dbReference type="GO" id="GO:0019843">
    <property type="term" value="F:rRNA binding"/>
    <property type="evidence" value="ECO:0007669"/>
    <property type="project" value="UniProtKB-UniRule"/>
</dbReference>
<dbReference type="GO" id="GO:0005737">
    <property type="term" value="C:cytoplasm"/>
    <property type="evidence" value="ECO:0007669"/>
    <property type="project" value="UniProtKB-ARBA"/>
</dbReference>
<proteinExistence type="inferred from homology"/>
<comment type="subunit">
    <text evidence="6 7">Part of the 30S ribosomal subunit. Contacts proteins S3 and S10.</text>
</comment>
<dbReference type="GO" id="GO:0006412">
    <property type="term" value="P:translation"/>
    <property type="evidence" value="ECO:0007669"/>
    <property type="project" value="UniProtKB-UniRule"/>
</dbReference>
<dbReference type="PANTHER" id="PTHR19836:SF19">
    <property type="entry name" value="SMALL RIBOSOMAL SUBUNIT PROTEIN US14M"/>
    <property type="match status" value="1"/>
</dbReference>
<dbReference type="Pfam" id="PF00253">
    <property type="entry name" value="Ribosomal_S14"/>
    <property type="match status" value="1"/>
</dbReference>
<keyword evidence="3 7" id="KW-0689">Ribosomal protein</keyword>
<dbReference type="GO" id="GO:0015935">
    <property type="term" value="C:small ribosomal subunit"/>
    <property type="evidence" value="ECO:0007669"/>
    <property type="project" value="TreeGrafter"/>
</dbReference>
<dbReference type="Proteomes" id="UP000028181">
    <property type="component" value="Chromosome I"/>
</dbReference>
<dbReference type="InterPro" id="IPR023036">
    <property type="entry name" value="Ribosomal_uS14_bac/plastid"/>
</dbReference>
<accession>A0A068SMP4</accession>
<dbReference type="InterPro" id="IPR001209">
    <property type="entry name" value="Ribosomal_uS14"/>
</dbReference>
<dbReference type="EMBL" id="HG938353">
    <property type="protein sequence ID" value="CDN47498.1"/>
    <property type="molecule type" value="Genomic_DNA"/>
</dbReference>
<sequence>MAKTSAVEKNKRRRKTVANQAAKRATLKATIMNQELSIEERFKATLKLASLPRDGSKTRIRNRCEVTGRPRAFYRKLRMSRIALRELGNLGKVPGIVKSSW</sequence>
<comment type="function">
    <text evidence="1 7">Binds 16S rRNA, required for the assembly of 30S particles and may also be responsible for determining the conformation of the 16S rRNA at the A site.</text>
</comment>
<dbReference type="FunFam" id="1.10.287.1480:FF:000001">
    <property type="entry name" value="30S ribosomal protein S14"/>
    <property type="match status" value="1"/>
</dbReference>
<dbReference type="PATRIC" id="fig|1028800.3.peg.1333"/>
<keyword evidence="7" id="KW-0699">rRNA-binding</keyword>
<organism evidence="9 10">
    <name type="scientific">Neorhizobium galegae bv. orientalis str. HAMBI 540</name>
    <dbReference type="NCBI Taxonomy" id="1028800"/>
    <lineage>
        <taxon>Bacteria</taxon>
        <taxon>Pseudomonadati</taxon>
        <taxon>Pseudomonadota</taxon>
        <taxon>Alphaproteobacteria</taxon>
        <taxon>Hyphomicrobiales</taxon>
        <taxon>Rhizobiaceae</taxon>
        <taxon>Rhizobium/Agrobacterium group</taxon>
        <taxon>Neorhizobium</taxon>
    </lineage>
</organism>
<dbReference type="OrthoDB" id="9810484at2"/>
<dbReference type="Gene3D" id="1.10.287.1480">
    <property type="match status" value="1"/>
</dbReference>
<keyword evidence="10" id="KW-1185">Reference proteome</keyword>
<evidence type="ECO:0000256" key="8">
    <source>
        <dbReference type="SAM" id="MobiDB-lite"/>
    </source>
</evidence>
<dbReference type="HAMAP" id="MF_00537">
    <property type="entry name" value="Ribosomal_uS14_1"/>
    <property type="match status" value="1"/>
</dbReference>
<reference evidence="10" key="1">
    <citation type="journal article" date="2014" name="BMC Genomics">
        <title>Genome sequencing of two Neorhizobium galegae strains reveals a noeT gene responsible for the unusual acetylation of the nodulation factors.</title>
        <authorList>
            <person name="Osterman J."/>
            <person name="Marsh J."/>
            <person name="Laine P.K."/>
            <person name="Zeng Z."/>
            <person name="Alatalo E."/>
            <person name="Sullivan J.T."/>
            <person name="Young J.P."/>
            <person name="Thomas-Oates J."/>
            <person name="Paulin L."/>
            <person name="Lindstrom K."/>
        </authorList>
    </citation>
    <scope>NUCLEOTIDE SEQUENCE [LARGE SCALE GENOMIC DNA]</scope>
    <source>
        <strain evidence="10">HAMBI 540</strain>
    </source>
</reference>
<dbReference type="PROSITE" id="PS00527">
    <property type="entry name" value="RIBOSOMAL_S14"/>
    <property type="match status" value="1"/>
</dbReference>
<dbReference type="RefSeq" id="WP_007770129.1">
    <property type="nucleotide sequence ID" value="NZ_HG938353.1"/>
</dbReference>
<dbReference type="KEGG" id="ngg:RG540_CH13180"/>
<gene>
    <name evidence="7" type="primary">rpsN</name>
    <name evidence="9" type="ORF">RG540_CH13180</name>
</gene>